<proteinExistence type="predicted"/>
<feature type="transmembrane region" description="Helical" evidence="2">
    <location>
        <begin position="62"/>
        <end position="88"/>
    </location>
</feature>
<dbReference type="EMBL" id="BSUN01000001">
    <property type="protein sequence ID" value="GMA36535.1"/>
    <property type="molecule type" value="Genomic_DNA"/>
</dbReference>
<name>A0ABQ6IF98_9MICO</name>
<gene>
    <name evidence="3" type="ORF">GCM10025876_27390</name>
</gene>
<keyword evidence="2" id="KW-0812">Transmembrane</keyword>
<evidence type="ECO:0000313" key="3">
    <source>
        <dbReference type="EMBL" id="GMA36535.1"/>
    </source>
</evidence>
<sequence>MGSTSALPPTTDSGDISSAPCLKARLAAASALLALPIVGMGLAVLAWKWWAHAVTGLPSIDVVIVAAIATCGAAACAWLTLACLTIALSPAHRRHRVARGTPAALRRLVTIAVGASAAAAVALPATADVHTGAGWVEPPAPSAGWVAAAAPVPGRAALEVADAHRTTVLAGVALRGGGPDGGSAAPQEAPAVASAEPRRSAPAPSSPAPSSTVTVRTGDSLWTLTADALGTEDAAVVAASWPLLYEDNREAIGDDPSLIHPGTVLSLPPEWDR</sequence>
<evidence type="ECO:0008006" key="5">
    <source>
        <dbReference type="Google" id="ProtNLM"/>
    </source>
</evidence>
<evidence type="ECO:0000313" key="4">
    <source>
        <dbReference type="Proteomes" id="UP001157125"/>
    </source>
</evidence>
<evidence type="ECO:0000256" key="1">
    <source>
        <dbReference type="SAM" id="MobiDB-lite"/>
    </source>
</evidence>
<keyword evidence="2" id="KW-1133">Transmembrane helix</keyword>
<feature type="transmembrane region" description="Helical" evidence="2">
    <location>
        <begin position="26"/>
        <end position="50"/>
    </location>
</feature>
<evidence type="ECO:0000256" key="2">
    <source>
        <dbReference type="SAM" id="Phobius"/>
    </source>
</evidence>
<accession>A0ABQ6IF98</accession>
<dbReference type="Proteomes" id="UP001157125">
    <property type="component" value="Unassembled WGS sequence"/>
</dbReference>
<dbReference type="CDD" id="cd00118">
    <property type="entry name" value="LysM"/>
    <property type="match status" value="1"/>
</dbReference>
<dbReference type="RefSeq" id="WP_284328626.1">
    <property type="nucleotide sequence ID" value="NZ_BSUN01000001.1"/>
</dbReference>
<keyword evidence="4" id="KW-1185">Reference proteome</keyword>
<organism evidence="3 4">
    <name type="scientific">Demequina litorisediminis</name>
    <dbReference type="NCBI Taxonomy" id="1849022"/>
    <lineage>
        <taxon>Bacteria</taxon>
        <taxon>Bacillati</taxon>
        <taxon>Actinomycetota</taxon>
        <taxon>Actinomycetes</taxon>
        <taxon>Micrococcales</taxon>
        <taxon>Demequinaceae</taxon>
        <taxon>Demequina</taxon>
    </lineage>
</organism>
<protein>
    <recommendedName>
        <fullName evidence="5">LysM domain-containing protein</fullName>
    </recommendedName>
</protein>
<feature type="compositionally biased region" description="Low complexity" evidence="1">
    <location>
        <begin position="183"/>
        <end position="215"/>
    </location>
</feature>
<dbReference type="InterPro" id="IPR036779">
    <property type="entry name" value="LysM_dom_sf"/>
</dbReference>
<keyword evidence="2" id="KW-0472">Membrane</keyword>
<comment type="caution">
    <text evidence="3">The sequence shown here is derived from an EMBL/GenBank/DDBJ whole genome shotgun (WGS) entry which is preliminary data.</text>
</comment>
<dbReference type="Gene3D" id="3.10.350.10">
    <property type="entry name" value="LysM domain"/>
    <property type="match status" value="1"/>
</dbReference>
<reference evidence="4" key="1">
    <citation type="journal article" date="2019" name="Int. J. Syst. Evol. Microbiol.">
        <title>The Global Catalogue of Microorganisms (GCM) 10K type strain sequencing project: providing services to taxonomists for standard genome sequencing and annotation.</title>
        <authorList>
            <consortium name="The Broad Institute Genomics Platform"/>
            <consortium name="The Broad Institute Genome Sequencing Center for Infectious Disease"/>
            <person name="Wu L."/>
            <person name="Ma J."/>
        </authorList>
    </citation>
    <scope>NUCLEOTIDE SEQUENCE [LARGE SCALE GENOMIC DNA]</scope>
    <source>
        <strain evidence="4">NBRC 112299</strain>
    </source>
</reference>
<dbReference type="InterPro" id="IPR018392">
    <property type="entry name" value="LysM"/>
</dbReference>
<feature type="transmembrane region" description="Helical" evidence="2">
    <location>
        <begin position="108"/>
        <end position="127"/>
    </location>
</feature>
<feature type="region of interest" description="Disordered" evidence="1">
    <location>
        <begin position="179"/>
        <end position="215"/>
    </location>
</feature>